<organism evidence="2">
    <name type="scientific">marine metagenome</name>
    <dbReference type="NCBI Taxonomy" id="408172"/>
    <lineage>
        <taxon>unclassified sequences</taxon>
        <taxon>metagenomes</taxon>
        <taxon>ecological metagenomes</taxon>
    </lineage>
</organism>
<reference evidence="2" key="1">
    <citation type="submission" date="2018-05" db="EMBL/GenBank/DDBJ databases">
        <authorList>
            <person name="Lanie J.A."/>
            <person name="Ng W.-L."/>
            <person name="Kazmierczak K.M."/>
            <person name="Andrzejewski T.M."/>
            <person name="Davidsen T.M."/>
            <person name="Wayne K.J."/>
            <person name="Tettelin H."/>
            <person name="Glass J.I."/>
            <person name="Rusch D."/>
            <person name="Podicherti R."/>
            <person name="Tsui H.-C.T."/>
            <person name="Winkler M.E."/>
        </authorList>
    </citation>
    <scope>NUCLEOTIDE SEQUENCE</scope>
</reference>
<gene>
    <name evidence="2" type="ORF">METZ01_LOCUS169061</name>
</gene>
<dbReference type="EMBL" id="UINC01030955">
    <property type="protein sequence ID" value="SVB16207.1"/>
    <property type="molecule type" value="Genomic_DNA"/>
</dbReference>
<dbReference type="InterPro" id="IPR002347">
    <property type="entry name" value="SDR_fam"/>
</dbReference>
<comment type="similarity">
    <text evidence="1">Belongs to the short-chain dehydrogenases/reductases (SDR) family.</text>
</comment>
<sequence>MRLKDKVAIVTGAASGLGASTAKIFAKEGAKVVVADLLPTEGKAVVSEITSSGDTATFCELNVKDPSGWDQVVRNTLAAYEKIDVLVNNAGVSGATPDLMNIDVWDQQMEVNARGVFLGMRAVVPAMRDAGGGSIINTSSMSGFVGQDYVHMGYNAAKGAVRLATKAAAVQFAPYNIRVNSVHPGVMPPMRSSQTTSDPQVRKRMIAAVPLGREGRVQEVAFANLFLASDEAAYIT</sequence>
<evidence type="ECO:0000313" key="2">
    <source>
        <dbReference type="EMBL" id="SVB16207.1"/>
    </source>
</evidence>
<dbReference type="SUPFAM" id="SSF51735">
    <property type="entry name" value="NAD(P)-binding Rossmann-fold domains"/>
    <property type="match status" value="1"/>
</dbReference>
<dbReference type="NCBIfam" id="NF005559">
    <property type="entry name" value="PRK07231.1"/>
    <property type="match status" value="1"/>
</dbReference>
<evidence type="ECO:0008006" key="3">
    <source>
        <dbReference type="Google" id="ProtNLM"/>
    </source>
</evidence>
<dbReference type="AlphaFoldDB" id="A0A382BSN9"/>
<accession>A0A382BSN9</accession>
<dbReference type="PANTHER" id="PTHR42760">
    <property type="entry name" value="SHORT-CHAIN DEHYDROGENASES/REDUCTASES FAMILY MEMBER"/>
    <property type="match status" value="1"/>
</dbReference>
<protein>
    <recommendedName>
        <fullName evidence="3">Cyclopentanol dehydrogenase</fullName>
    </recommendedName>
</protein>
<name>A0A382BSN9_9ZZZZ</name>
<dbReference type="FunFam" id="3.40.50.720:FF:000084">
    <property type="entry name" value="Short-chain dehydrogenase reductase"/>
    <property type="match status" value="1"/>
</dbReference>
<dbReference type="GO" id="GO:0016616">
    <property type="term" value="F:oxidoreductase activity, acting on the CH-OH group of donors, NAD or NADP as acceptor"/>
    <property type="evidence" value="ECO:0007669"/>
    <property type="project" value="TreeGrafter"/>
</dbReference>
<dbReference type="InterPro" id="IPR036291">
    <property type="entry name" value="NAD(P)-bd_dom_sf"/>
</dbReference>
<dbReference type="Gene3D" id="3.40.50.720">
    <property type="entry name" value="NAD(P)-binding Rossmann-like Domain"/>
    <property type="match status" value="1"/>
</dbReference>
<feature type="non-terminal residue" evidence="2">
    <location>
        <position position="236"/>
    </location>
</feature>
<evidence type="ECO:0000256" key="1">
    <source>
        <dbReference type="ARBA" id="ARBA00006484"/>
    </source>
</evidence>
<dbReference type="PRINTS" id="PR00080">
    <property type="entry name" value="SDRFAMILY"/>
</dbReference>
<proteinExistence type="inferred from homology"/>
<dbReference type="Pfam" id="PF13561">
    <property type="entry name" value="adh_short_C2"/>
    <property type="match status" value="1"/>
</dbReference>
<dbReference type="PRINTS" id="PR00081">
    <property type="entry name" value="GDHRDH"/>
</dbReference>